<protein>
    <submittedName>
        <fullName evidence="1">Uncharacterized protein</fullName>
    </submittedName>
</protein>
<sequence length="40" mass="4313">MSSHDGNSGIITVLKNKTEFVGASLLPKEEEESGETKGEY</sequence>
<name>X1JPW2_9ZZZZ</name>
<accession>X1JPW2</accession>
<comment type="caution">
    <text evidence="1">The sequence shown here is derived from an EMBL/GenBank/DDBJ whole genome shotgun (WGS) entry which is preliminary data.</text>
</comment>
<dbReference type="AlphaFoldDB" id="X1JPW2"/>
<organism evidence="1">
    <name type="scientific">marine sediment metagenome</name>
    <dbReference type="NCBI Taxonomy" id="412755"/>
    <lineage>
        <taxon>unclassified sequences</taxon>
        <taxon>metagenomes</taxon>
        <taxon>ecological metagenomes</taxon>
    </lineage>
</organism>
<proteinExistence type="predicted"/>
<dbReference type="EMBL" id="BARU01039367">
    <property type="protein sequence ID" value="GAH80324.1"/>
    <property type="molecule type" value="Genomic_DNA"/>
</dbReference>
<evidence type="ECO:0000313" key="1">
    <source>
        <dbReference type="EMBL" id="GAH80324.1"/>
    </source>
</evidence>
<gene>
    <name evidence="1" type="ORF">S03H2_61026</name>
</gene>
<reference evidence="1" key="1">
    <citation type="journal article" date="2014" name="Front. Microbiol.">
        <title>High frequency of phylogenetically diverse reductive dehalogenase-homologous genes in deep subseafloor sedimentary metagenomes.</title>
        <authorList>
            <person name="Kawai M."/>
            <person name="Futagami T."/>
            <person name="Toyoda A."/>
            <person name="Takaki Y."/>
            <person name="Nishi S."/>
            <person name="Hori S."/>
            <person name="Arai W."/>
            <person name="Tsubouchi T."/>
            <person name="Morono Y."/>
            <person name="Uchiyama I."/>
            <person name="Ito T."/>
            <person name="Fujiyama A."/>
            <person name="Inagaki F."/>
            <person name="Takami H."/>
        </authorList>
    </citation>
    <scope>NUCLEOTIDE SEQUENCE</scope>
    <source>
        <strain evidence="1">Expedition CK06-06</strain>
    </source>
</reference>